<dbReference type="GeneID" id="44080865"/>
<keyword evidence="2" id="KW-0472">Membrane</keyword>
<evidence type="ECO:0000256" key="1">
    <source>
        <dbReference type="SAM" id="MobiDB-lite"/>
    </source>
</evidence>
<name>A0A6C0UKA1_9EURY</name>
<sequence length="316" mass="32367">MTEGPNRADSGRSHETDGGVTTTGYANVTEPTDVAEAPEVTESTDEQDSSALRQIATVAGMEFRLSVRNRWAVALAALFTLFASLIVGFGASSVGPVRADAVIVSMASLATYLLPLAALVFGFDAVVGAEERGWLDIVFALPVSRARVVVGSYLGRAVTLVAATSIGFGIGGILLFSVASSADTALYATFLLGSVALGLGFLAVGVFVSSVVGEKTHALGAALLVWVWFVFGHDLLALGLVAGSELPQSALSVMVLSNPVSVFRVFVLSGIDSTGGGLATVVGESTLSMPLLAVAATVWVVVPVAAAARAVRHRSL</sequence>
<gene>
    <name evidence="3" type="ORF">G3I44_15650</name>
</gene>
<evidence type="ECO:0000313" key="3">
    <source>
        <dbReference type="EMBL" id="QIB75600.1"/>
    </source>
</evidence>
<dbReference type="RefSeq" id="WP_163487363.1">
    <property type="nucleotide sequence ID" value="NZ_CP048739.1"/>
</dbReference>
<feature type="transmembrane region" description="Helical" evidence="2">
    <location>
        <begin position="103"/>
        <end position="127"/>
    </location>
</feature>
<feature type="transmembrane region" description="Helical" evidence="2">
    <location>
        <begin position="218"/>
        <end position="243"/>
    </location>
</feature>
<proteinExistence type="predicted"/>
<dbReference type="Proteomes" id="UP000465846">
    <property type="component" value="Chromosome"/>
</dbReference>
<organism evidence="3 4">
    <name type="scientific">Halogeometricum borinquense</name>
    <dbReference type="NCBI Taxonomy" id="60847"/>
    <lineage>
        <taxon>Archaea</taxon>
        <taxon>Methanobacteriati</taxon>
        <taxon>Methanobacteriota</taxon>
        <taxon>Stenosarchaea group</taxon>
        <taxon>Halobacteria</taxon>
        <taxon>Halobacteriales</taxon>
        <taxon>Haloferacaceae</taxon>
        <taxon>Halogeometricum</taxon>
    </lineage>
</organism>
<feature type="transmembrane region" description="Helical" evidence="2">
    <location>
        <begin position="160"/>
        <end position="179"/>
    </location>
</feature>
<feature type="transmembrane region" description="Helical" evidence="2">
    <location>
        <begin position="186"/>
        <end position="212"/>
    </location>
</feature>
<dbReference type="GO" id="GO:0005886">
    <property type="term" value="C:plasma membrane"/>
    <property type="evidence" value="ECO:0007669"/>
    <property type="project" value="UniProtKB-SubCell"/>
</dbReference>
<protein>
    <submittedName>
        <fullName evidence="3">ABC transporter permease</fullName>
    </submittedName>
</protein>
<dbReference type="EMBL" id="CP048739">
    <property type="protein sequence ID" value="QIB75600.1"/>
    <property type="molecule type" value="Genomic_DNA"/>
</dbReference>
<evidence type="ECO:0000256" key="2">
    <source>
        <dbReference type="SAM" id="Phobius"/>
    </source>
</evidence>
<evidence type="ECO:0000313" key="4">
    <source>
        <dbReference type="Proteomes" id="UP000465846"/>
    </source>
</evidence>
<accession>A0A6C0UKA1</accession>
<dbReference type="AlphaFoldDB" id="A0A6C0UKA1"/>
<feature type="compositionally biased region" description="Polar residues" evidence="1">
    <location>
        <begin position="19"/>
        <end position="30"/>
    </location>
</feature>
<feature type="transmembrane region" description="Helical" evidence="2">
    <location>
        <begin position="71"/>
        <end position="91"/>
    </location>
</feature>
<keyword evidence="2" id="KW-1133">Transmembrane helix</keyword>
<dbReference type="GO" id="GO:0140359">
    <property type="term" value="F:ABC-type transporter activity"/>
    <property type="evidence" value="ECO:0007669"/>
    <property type="project" value="InterPro"/>
</dbReference>
<feature type="region of interest" description="Disordered" evidence="1">
    <location>
        <begin position="1"/>
        <end position="48"/>
    </location>
</feature>
<dbReference type="Pfam" id="PF12679">
    <property type="entry name" value="ABC2_membrane_2"/>
    <property type="match status" value="1"/>
</dbReference>
<reference evidence="3 4" key="1">
    <citation type="submission" date="2020-02" db="EMBL/GenBank/DDBJ databases">
        <title>Whole genome sequence of Halogeometricum borinquense strain wsp4.</title>
        <authorList>
            <person name="Verma D.K."/>
            <person name="Gopal K."/>
            <person name="Prasad E.S."/>
        </authorList>
    </citation>
    <scope>NUCLEOTIDE SEQUENCE [LARGE SCALE GENOMIC DNA]</scope>
    <source>
        <strain evidence="4">wsp4</strain>
    </source>
</reference>
<keyword evidence="2" id="KW-0812">Transmembrane</keyword>
<feature type="transmembrane region" description="Helical" evidence="2">
    <location>
        <begin position="291"/>
        <end position="311"/>
    </location>
</feature>